<sequence>MRARRIGGISMAQYQYYTITIMHADDRDSIHLQGTLEDLKILDVGCGGGILSEALAKSGAKVLGIDSSDKLIAIAKKHLKDDFSTWSEKFGLPTDYSKNLDYGCISVQELAKSHEGTFDIVVISEVLEHIENDLKAEFLKHCITLANTNGIIVITTPGRSLKSCLVNIILAEVIFCKVPKGTHQYDMFQSPQDICNLLAPHGCVELLRQGVFYLPFLRRFIHVNTCDYLYMISFTKQL</sequence>
<dbReference type="PANTHER" id="PTHR43464">
    <property type="entry name" value="METHYLTRANSFERASE"/>
    <property type="match status" value="1"/>
</dbReference>
<name>A0AAD9PIP1_9APIC</name>
<dbReference type="GO" id="GO:0032259">
    <property type="term" value="P:methylation"/>
    <property type="evidence" value="ECO:0007669"/>
    <property type="project" value="UniProtKB-KW"/>
</dbReference>
<gene>
    <name evidence="5" type="ORF">BdWA1_003081</name>
</gene>
<dbReference type="RefSeq" id="XP_067802248.1">
    <property type="nucleotide sequence ID" value="XM_067948097.1"/>
</dbReference>
<keyword evidence="4" id="KW-0949">S-adenosyl-L-methionine</keyword>
<evidence type="ECO:0000256" key="1">
    <source>
        <dbReference type="ARBA" id="ARBA00022603"/>
    </source>
</evidence>
<dbReference type="InterPro" id="IPR029063">
    <property type="entry name" value="SAM-dependent_MTases_sf"/>
</dbReference>
<dbReference type="GO" id="GO:0061542">
    <property type="term" value="F:3-demethylubiquinol 3-O-methyltransferase activity"/>
    <property type="evidence" value="ECO:0007669"/>
    <property type="project" value="InterPro"/>
</dbReference>
<evidence type="ECO:0000313" key="5">
    <source>
        <dbReference type="EMBL" id="KAK2195405.1"/>
    </source>
</evidence>
<dbReference type="EMBL" id="JALLKP010000004">
    <property type="protein sequence ID" value="KAK2195405.1"/>
    <property type="molecule type" value="Genomic_DNA"/>
</dbReference>
<dbReference type="SUPFAM" id="SSF53335">
    <property type="entry name" value="S-adenosyl-L-methionine-dependent methyltransferases"/>
    <property type="match status" value="1"/>
</dbReference>
<keyword evidence="1 5" id="KW-0489">Methyltransferase</keyword>
<dbReference type="Pfam" id="PF13489">
    <property type="entry name" value="Methyltransf_23"/>
    <property type="match status" value="1"/>
</dbReference>
<keyword evidence="2" id="KW-0808">Transferase</keyword>
<dbReference type="AlphaFoldDB" id="A0AAD9PIP1"/>
<reference evidence="5" key="1">
    <citation type="journal article" date="2023" name="Nat. Microbiol.">
        <title>Babesia duncani multi-omics identifies virulence factors and drug targets.</title>
        <authorList>
            <person name="Singh P."/>
            <person name="Lonardi S."/>
            <person name="Liang Q."/>
            <person name="Vydyam P."/>
            <person name="Khabirova E."/>
            <person name="Fang T."/>
            <person name="Gihaz S."/>
            <person name="Thekkiniath J."/>
            <person name="Munshi M."/>
            <person name="Abel S."/>
            <person name="Ciampossin L."/>
            <person name="Batugedara G."/>
            <person name="Gupta M."/>
            <person name="Lu X.M."/>
            <person name="Lenz T."/>
            <person name="Chakravarty S."/>
            <person name="Cornillot E."/>
            <person name="Hu Y."/>
            <person name="Ma W."/>
            <person name="Gonzalez L.M."/>
            <person name="Sanchez S."/>
            <person name="Estrada K."/>
            <person name="Sanchez-Flores A."/>
            <person name="Montero E."/>
            <person name="Harb O.S."/>
            <person name="Le Roch K.G."/>
            <person name="Mamoun C.B."/>
        </authorList>
    </citation>
    <scope>NUCLEOTIDE SEQUENCE</scope>
    <source>
        <strain evidence="5">WA1</strain>
    </source>
</reference>
<accession>A0AAD9PIP1</accession>
<dbReference type="InterPro" id="IPR010233">
    <property type="entry name" value="UbiG_MeTrfase"/>
</dbReference>
<dbReference type="NCBIfam" id="TIGR01983">
    <property type="entry name" value="UbiG"/>
    <property type="match status" value="1"/>
</dbReference>
<keyword evidence="3" id="KW-0831">Ubiquinone biosynthesis</keyword>
<proteinExistence type="predicted"/>
<evidence type="ECO:0000256" key="4">
    <source>
        <dbReference type="ARBA" id="ARBA00022691"/>
    </source>
</evidence>
<dbReference type="Proteomes" id="UP001214638">
    <property type="component" value="Unassembled WGS sequence"/>
</dbReference>
<organism evidence="5 6">
    <name type="scientific">Babesia duncani</name>
    <dbReference type="NCBI Taxonomy" id="323732"/>
    <lineage>
        <taxon>Eukaryota</taxon>
        <taxon>Sar</taxon>
        <taxon>Alveolata</taxon>
        <taxon>Apicomplexa</taxon>
        <taxon>Aconoidasida</taxon>
        <taxon>Piroplasmida</taxon>
        <taxon>Babesiidae</taxon>
        <taxon>Babesia</taxon>
    </lineage>
</organism>
<dbReference type="GO" id="GO:0010420">
    <property type="term" value="F:polyprenyldihydroxybenzoate methyltransferase activity"/>
    <property type="evidence" value="ECO:0007669"/>
    <property type="project" value="InterPro"/>
</dbReference>
<dbReference type="CDD" id="cd02440">
    <property type="entry name" value="AdoMet_MTases"/>
    <property type="match status" value="1"/>
</dbReference>
<evidence type="ECO:0000256" key="3">
    <source>
        <dbReference type="ARBA" id="ARBA00022688"/>
    </source>
</evidence>
<dbReference type="PANTHER" id="PTHR43464:SF19">
    <property type="entry name" value="UBIQUINONE BIOSYNTHESIS O-METHYLTRANSFERASE, MITOCHONDRIAL"/>
    <property type="match status" value="1"/>
</dbReference>
<dbReference type="GeneID" id="94337378"/>
<keyword evidence="6" id="KW-1185">Reference proteome</keyword>
<evidence type="ECO:0000313" key="6">
    <source>
        <dbReference type="Proteomes" id="UP001214638"/>
    </source>
</evidence>
<evidence type="ECO:0000256" key="2">
    <source>
        <dbReference type="ARBA" id="ARBA00022679"/>
    </source>
</evidence>
<dbReference type="Gene3D" id="3.40.50.150">
    <property type="entry name" value="Vaccinia Virus protein VP39"/>
    <property type="match status" value="1"/>
</dbReference>
<dbReference type="KEGG" id="bdw:94337378"/>
<comment type="caution">
    <text evidence="5">The sequence shown here is derived from an EMBL/GenBank/DDBJ whole genome shotgun (WGS) entry which is preliminary data.</text>
</comment>
<dbReference type="GO" id="GO:0005739">
    <property type="term" value="C:mitochondrion"/>
    <property type="evidence" value="ECO:0007669"/>
    <property type="project" value="TreeGrafter"/>
</dbReference>
<protein>
    <submittedName>
        <fullName evidence="5">Bifunctional S-adenosyl-L-methionine-dependent methyltransferase superfamily/Ubiquinone biosynthesis O-methyltransferase</fullName>
    </submittedName>
</protein>